<dbReference type="PANTHER" id="PTHR23101">
    <property type="entry name" value="RAB GDP/GTP EXCHANGE FACTOR"/>
    <property type="match status" value="1"/>
</dbReference>
<protein>
    <submittedName>
        <fullName evidence="5">Ras and Rab interactor-like protein isoform X1</fullName>
    </submittedName>
</protein>
<feature type="compositionally biased region" description="Low complexity" evidence="2">
    <location>
        <begin position="236"/>
        <end position="246"/>
    </location>
</feature>
<dbReference type="InterPro" id="IPR037191">
    <property type="entry name" value="VPS9_dom_sf"/>
</dbReference>
<dbReference type="Pfam" id="PF23268">
    <property type="entry name" value="RIN1"/>
    <property type="match status" value="1"/>
</dbReference>
<dbReference type="RefSeq" id="XP_057390006.1">
    <property type="nucleotide sequence ID" value="XM_057534023.1"/>
</dbReference>
<dbReference type="InterPro" id="IPR036860">
    <property type="entry name" value="SH2_dom_sf"/>
</dbReference>
<dbReference type="Proteomes" id="UP001652580">
    <property type="component" value="Chromosome 19"/>
</dbReference>
<dbReference type="Gene3D" id="1.20.1050.80">
    <property type="entry name" value="VPS9 domain"/>
    <property type="match status" value="1"/>
</dbReference>
<dbReference type="InterPro" id="IPR045046">
    <property type="entry name" value="Vps9-like"/>
</dbReference>
<name>A0ABM3SJI3_BALAC</name>
<accession>A0ABM3SJI3</accession>
<organism evidence="4 5">
    <name type="scientific">Balaenoptera acutorostrata</name>
    <name type="common">Common minke whale</name>
    <name type="synonym">Balaena rostrata</name>
    <dbReference type="NCBI Taxonomy" id="9767"/>
    <lineage>
        <taxon>Eukaryota</taxon>
        <taxon>Metazoa</taxon>
        <taxon>Chordata</taxon>
        <taxon>Craniata</taxon>
        <taxon>Vertebrata</taxon>
        <taxon>Euteleostomi</taxon>
        <taxon>Mammalia</taxon>
        <taxon>Eutheria</taxon>
        <taxon>Laurasiatheria</taxon>
        <taxon>Artiodactyla</taxon>
        <taxon>Whippomorpha</taxon>
        <taxon>Cetacea</taxon>
        <taxon>Mysticeti</taxon>
        <taxon>Balaenopteridae</taxon>
        <taxon>Balaenoptera</taxon>
    </lineage>
</organism>
<proteinExistence type="predicted"/>
<dbReference type="Pfam" id="PF02204">
    <property type="entry name" value="VPS9"/>
    <property type="match status" value="1"/>
</dbReference>
<dbReference type="GeneID" id="103016799"/>
<sequence>MGRGEGCWGCLRLLPLNSEAPSIQFPPATGPRTPSLTLCPWASPSCTFDPISVSNCLPLCPGLLVPACPRLIPSQANGAGETPLRVLGTPEPLLRLQRTWGVWQIPELDAQDAKALLELWPPGSFLVIGHDPRQVLVLRTGPSPGEINTYQIQKLPGGVSLESSNLCMSDLPHLLAFLSASRDVLPRTLLLPPPTLGPGDQNTGPLQTGSIQLNTSGRVYFAVNKLYLETHRGWEMEQTPPETTPETADRHGPAPRNPAPHQVSWVEGPLSPEVHHPRPALASPVEEKEEEEKEKDDYKDEEEGAEDALTQHIRALARARSSYVARQFRGFRVRLASEAEGPHRPGDPATELLQDMRHLLADLQDRLAKDPDVRAVFESRAPGAPQKHEDLGPAVEAALYRAVLAPLKPALWTRLRTLRAPALRQLRRRQIALRAEAGPPGAQGPGHERRGPVPTLRSRIHARLARLHSACAPRRKVSLLLAVCSDVYEGLARDENREPLGADAFLPALTEELIWSPDIGETQLDVEFLMELLDPDELRGEAGYYLTTWFGALYHIAHYQPDTGRAPQGLSSEARASLRQWHRRRTLHRQSPIETQAKLPFEEPWAIEIVQEANDD</sequence>
<keyword evidence="4" id="KW-1185">Reference proteome</keyword>
<dbReference type="SMART" id="SM00167">
    <property type="entry name" value="VPS9"/>
    <property type="match status" value="1"/>
</dbReference>
<gene>
    <name evidence="5" type="primary">RINL</name>
</gene>
<evidence type="ECO:0000259" key="3">
    <source>
        <dbReference type="PROSITE" id="PS51205"/>
    </source>
</evidence>
<feature type="domain" description="VPS9" evidence="3">
    <location>
        <begin position="405"/>
        <end position="565"/>
    </location>
</feature>
<dbReference type="PROSITE" id="PS51205">
    <property type="entry name" value="VPS9"/>
    <property type="match status" value="1"/>
</dbReference>
<feature type="compositionally biased region" description="Acidic residues" evidence="2">
    <location>
        <begin position="287"/>
        <end position="306"/>
    </location>
</feature>
<dbReference type="InterPro" id="IPR003123">
    <property type="entry name" value="VPS9"/>
</dbReference>
<dbReference type="PANTHER" id="PTHR23101:SF72">
    <property type="entry name" value="RAS AND RAB INTERACTOR-LIKE PROTEIN"/>
    <property type="match status" value="1"/>
</dbReference>
<reference evidence="5" key="1">
    <citation type="submission" date="2025-08" db="UniProtKB">
        <authorList>
            <consortium name="RefSeq"/>
        </authorList>
    </citation>
    <scope>IDENTIFICATION</scope>
</reference>
<evidence type="ECO:0000313" key="4">
    <source>
        <dbReference type="Proteomes" id="UP001652580"/>
    </source>
</evidence>
<keyword evidence="1" id="KW-0343">GTPase activation</keyword>
<evidence type="ECO:0000256" key="2">
    <source>
        <dbReference type="SAM" id="MobiDB-lite"/>
    </source>
</evidence>
<evidence type="ECO:0000256" key="1">
    <source>
        <dbReference type="ARBA" id="ARBA00022468"/>
    </source>
</evidence>
<evidence type="ECO:0000313" key="5">
    <source>
        <dbReference type="RefSeq" id="XP_057390006.1"/>
    </source>
</evidence>
<dbReference type="SUPFAM" id="SSF109993">
    <property type="entry name" value="VPS9 domain"/>
    <property type="match status" value="1"/>
</dbReference>
<dbReference type="SUPFAM" id="SSF55550">
    <property type="entry name" value="SH2 domain"/>
    <property type="match status" value="1"/>
</dbReference>
<feature type="region of interest" description="Disordered" evidence="2">
    <location>
        <begin position="234"/>
        <end position="306"/>
    </location>
</feature>